<sequence length="180" mass="19665">MPNKKQPTTFCSPVLVAAGRAFSFATVPPEVSRSHLRRGRMTAHVSIGTSHFDARMEPDGKLGHWFIVPPGVIRKEALAAGSNALFTLAKLDEQPDPALPDYFQVLLDGSPSARATWAGTTTLARIDWVHWMESAKQEATRHERAANAIDMLEKGKKRVCCFDPSGFYSKALACPAEESG</sequence>
<dbReference type="SUPFAM" id="SSF141694">
    <property type="entry name" value="AF2212/PG0164-like"/>
    <property type="match status" value="1"/>
</dbReference>
<protein>
    <submittedName>
        <fullName evidence="1">Membrane protein</fullName>
    </submittedName>
</protein>
<keyword evidence="2" id="KW-1185">Reference proteome</keyword>
<dbReference type="AlphaFoldDB" id="A0A0S1AVS9"/>
<dbReference type="RefSeq" id="WP_162486335.1">
    <property type="nucleotide sequence ID" value="NZ_DAMDNZ010000013.1"/>
</dbReference>
<dbReference type="Pfam" id="PF13376">
    <property type="entry name" value="OmdA"/>
    <property type="match status" value="1"/>
</dbReference>
<dbReference type="InterPro" id="IPR015018">
    <property type="entry name" value="DUF1905"/>
</dbReference>
<reference evidence="1 2" key="1">
    <citation type="journal article" date="2015" name="Genome Announc.">
        <title>Complete Genome Sequencing of Stenotrophomonas acidaminiphila ZAC14D2_NAIMI4_2, a Multidrug-Resistant Strain Isolated from Sediments of a Polluted River in Mexico, Uncovers New Antibiotic Resistance Genes and a Novel Class-II Lasso Peptide Biosynthesis Gene Cluster.</title>
        <authorList>
            <person name="Vinuesa P."/>
            <person name="Ochoa-Sanchez L.E."/>
        </authorList>
    </citation>
    <scope>NUCLEOTIDE SEQUENCE [LARGE SCALE GENOMIC DNA]</scope>
    <source>
        <strain evidence="1 2">ZAC14D2_NAIMI4_2</strain>
    </source>
</reference>
<dbReference type="Proteomes" id="UP000061010">
    <property type="component" value="Chromosome"/>
</dbReference>
<dbReference type="Pfam" id="PF08922">
    <property type="entry name" value="DUF1905"/>
    <property type="match status" value="1"/>
</dbReference>
<gene>
    <name evidence="1" type="ORF">AOT14_04370</name>
</gene>
<accession>A0A0S1AVS9</accession>
<organism evidence="1 2">
    <name type="scientific">Stenotrophomonas acidaminiphila</name>
    <dbReference type="NCBI Taxonomy" id="128780"/>
    <lineage>
        <taxon>Bacteria</taxon>
        <taxon>Pseudomonadati</taxon>
        <taxon>Pseudomonadota</taxon>
        <taxon>Gammaproteobacteria</taxon>
        <taxon>Lysobacterales</taxon>
        <taxon>Lysobacteraceae</taxon>
        <taxon>Stenotrophomonas</taxon>
    </lineage>
</organism>
<evidence type="ECO:0000313" key="1">
    <source>
        <dbReference type="EMBL" id="ALJ26887.1"/>
    </source>
</evidence>
<dbReference type="PATRIC" id="fig|128780.6.peg.445"/>
<proteinExistence type="predicted"/>
<evidence type="ECO:0000313" key="2">
    <source>
        <dbReference type="Proteomes" id="UP000061010"/>
    </source>
</evidence>
<dbReference type="EMBL" id="CP012900">
    <property type="protein sequence ID" value="ALJ26887.1"/>
    <property type="molecule type" value="Genomic_DNA"/>
</dbReference>
<name>A0A0S1AVS9_9GAMM</name>
<dbReference type="KEGG" id="sacz:AOT14_04370"/>